<feature type="signal peptide" evidence="3">
    <location>
        <begin position="1"/>
        <end position="15"/>
    </location>
</feature>
<keyword evidence="2 3" id="KW-0732">Signal</keyword>
<dbReference type="Gramene" id="AET5Gv21160400.6">
    <property type="protein sequence ID" value="AET5Gv21160400.6"/>
    <property type="gene ID" value="AET5Gv21160400"/>
</dbReference>
<keyword evidence="6" id="KW-1185">Reference proteome</keyword>
<reference evidence="5" key="5">
    <citation type="journal article" date="2021" name="G3 (Bethesda)">
        <title>Aegilops tauschii genome assembly Aet v5.0 features greater sequence contiguity and improved annotation.</title>
        <authorList>
            <person name="Wang L."/>
            <person name="Zhu T."/>
            <person name="Rodriguez J.C."/>
            <person name="Deal K.R."/>
            <person name="Dubcovsky J."/>
            <person name="McGuire P.E."/>
            <person name="Lux T."/>
            <person name="Spannagl M."/>
            <person name="Mayer K.F.X."/>
            <person name="Baldrich P."/>
            <person name="Meyers B.C."/>
            <person name="Huo N."/>
            <person name="Gu Y.Q."/>
            <person name="Zhou H."/>
            <person name="Devos K.M."/>
            <person name="Bennetzen J.L."/>
            <person name="Unver T."/>
            <person name="Budak H."/>
            <person name="Gulick P.J."/>
            <person name="Galiba G."/>
            <person name="Kalapos B."/>
            <person name="Nelson D.R."/>
            <person name="Li P."/>
            <person name="You F.M."/>
            <person name="Luo M.C."/>
            <person name="Dvorak J."/>
        </authorList>
    </citation>
    <scope>NUCLEOTIDE SEQUENCE [LARGE SCALE GENOMIC DNA]</scope>
    <source>
        <strain evidence="5">cv. AL8/78</strain>
    </source>
</reference>
<name>A0A453MER2_AEGTS</name>
<dbReference type="Pfam" id="PF13947">
    <property type="entry name" value="GUB_WAK_bind"/>
    <property type="match status" value="1"/>
</dbReference>
<protein>
    <recommendedName>
        <fullName evidence="4">Wall-associated receptor kinase galacturonan-binding domain-containing protein</fullName>
    </recommendedName>
</protein>
<evidence type="ECO:0000256" key="3">
    <source>
        <dbReference type="SAM" id="SignalP"/>
    </source>
</evidence>
<dbReference type="EnsemblPlants" id="AET5Gv21160400.6">
    <property type="protein sequence ID" value="AET5Gv21160400.6"/>
    <property type="gene ID" value="AET5Gv21160400"/>
</dbReference>
<evidence type="ECO:0000259" key="4">
    <source>
        <dbReference type="Pfam" id="PF13947"/>
    </source>
</evidence>
<reference evidence="6" key="2">
    <citation type="journal article" date="2017" name="Nat. Plants">
        <title>The Aegilops tauschii genome reveals multiple impacts of transposons.</title>
        <authorList>
            <person name="Zhao G."/>
            <person name="Zou C."/>
            <person name="Li K."/>
            <person name="Wang K."/>
            <person name="Li T."/>
            <person name="Gao L."/>
            <person name="Zhang X."/>
            <person name="Wang H."/>
            <person name="Yang Z."/>
            <person name="Liu X."/>
            <person name="Jiang W."/>
            <person name="Mao L."/>
            <person name="Kong X."/>
            <person name="Jiao Y."/>
            <person name="Jia J."/>
        </authorList>
    </citation>
    <scope>NUCLEOTIDE SEQUENCE [LARGE SCALE GENOMIC DNA]</scope>
    <source>
        <strain evidence="6">cv. AL8/78</strain>
    </source>
</reference>
<evidence type="ECO:0000313" key="5">
    <source>
        <dbReference type="EnsemblPlants" id="AET5Gv21160400.6"/>
    </source>
</evidence>
<proteinExistence type="predicted"/>
<dbReference type="GO" id="GO:0030247">
    <property type="term" value="F:polysaccharide binding"/>
    <property type="evidence" value="ECO:0007669"/>
    <property type="project" value="InterPro"/>
</dbReference>
<reference evidence="5" key="3">
    <citation type="journal article" date="2017" name="Nature">
        <title>Genome sequence of the progenitor of the wheat D genome Aegilops tauschii.</title>
        <authorList>
            <person name="Luo M.C."/>
            <person name="Gu Y.Q."/>
            <person name="Puiu D."/>
            <person name="Wang H."/>
            <person name="Twardziok S.O."/>
            <person name="Deal K.R."/>
            <person name="Huo N."/>
            <person name="Zhu T."/>
            <person name="Wang L."/>
            <person name="Wang Y."/>
            <person name="McGuire P.E."/>
            <person name="Liu S."/>
            <person name="Long H."/>
            <person name="Ramasamy R.K."/>
            <person name="Rodriguez J.C."/>
            <person name="Van S.L."/>
            <person name="Yuan L."/>
            <person name="Wang Z."/>
            <person name="Xia Z."/>
            <person name="Xiao L."/>
            <person name="Anderson O.D."/>
            <person name="Ouyang S."/>
            <person name="Liang Y."/>
            <person name="Zimin A.V."/>
            <person name="Pertea G."/>
            <person name="Qi P."/>
            <person name="Bennetzen J.L."/>
            <person name="Dai X."/>
            <person name="Dawson M.W."/>
            <person name="Muller H.G."/>
            <person name="Kugler K."/>
            <person name="Rivarola-Duarte L."/>
            <person name="Spannagl M."/>
            <person name="Mayer K.F.X."/>
            <person name="Lu F.H."/>
            <person name="Bevan M.W."/>
            <person name="Leroy P."/>
            <person name="Li P."/>
            <person name="You F.M."/>
            <person name="Sun Q."/>
            <person name="Liu Z."/>
            <person name="Lyons E."/>
            <person name="Wicker T."/>
            <person name="Salzberg S.L."/>
            <person name="Devos K.M."/>
            <person name="Dvorak J."/>
        </authorList>
    </citation>
    <scope>NUCLEOTIDE SEQUENCE [LARGE SCALE GENOMIC DNA]</scope>
    <source>
        <strain evidence="5">cv. AL8/78</strain>
    </source>
</reference>
<dbReference type="PANTHER" id="PTHR33491">
    <property type="entry name" value="OSJNBA0016N04.9 PROTEIN"/>
    <property type="match status" value="1"/>
</dbReference>
<feature type="chain" id="PRO_5019422149" description="Wall-associated receptor kinase galacturonan-binding domain-containing protein" evidence="3">
    <location>
        <begin position="16"/>
        <end position="175"/>
    </location>
</feature>
<reference evidence="6" key="1">
    <citation type="journal article" date="2014" name="Science">
        <title>Ancient hybridizations among the ancestral genomes of bread wheat.</title>
        <authorList>
            <consortium name="International Wheat Genome Sequencing Consortium,"/>
            <person name="Marcussen T."/>
            <person name="Sandve S.R."/>
            <person name="Heier L."/>
            <person name="Spannagl M."/>
            <person name="Pfeifer M."/>
            <person name="Jakobsen K.S."/>
            <person name="Wulff B.B."/>
            <person name="Steuernagel B."/>
            <person name="Mayer K.F."/>
            <person name="Olsen O.A."/>
        </authorList>
    </citation>
    <scope>NUCLEOTIDE SEQUENCE [LARGE SCALE GENOMIC DNA]</scope>
    <source>
        <strain evidence="6">cv. AL8/78</strain>
    </source>
</reference>
<sequence>LISIVCISFPAMAAAAGASSGRSMSLPGCPDKCGNVPIPYPFGIGEHCAATSRNSYFNLSCNGTIDPPRPMVGDPGAVAEVADISLEHGEMRVLSPVSHICFKSNATFTKFTRGYELDNTPFLPSPSRNHFTVIGCNTLGLIGGYKGTASQYVAGCYSYCDGVNNTSDGAPCAGM</sequence>
<feature type="domain" description="Wall-associated receptor kinase galacturonan-binding" evidence="4">
    <location>
        <begin position="29"/>
        <end position="93"/>
    </location>
</feature>
<reference evidence="5" key="4">
    <citation type="submission" date="2019-03" db="UniProtKB">
        <authorList>
            <consortium name="EnsemblPlants"/>
        </authorList>
    </citation>
    <scope>IDENTIFICATION</scope>
</reference>
<evidence type="ECO:0000313" key="6">
    <source>
        <dbReference type="Proteomes" id="UP000015105"/>
    </source>
</evidence>
<comment type="subcellular location">
    <subcellularLocation>
        <location evidence="1">Membrane</location>
        <topology evidence="1">Single-pass membrane protein</topology>
    </subcellularLocation>
</comment>
<dbReference type="InterPro" id="IPR025287">
    <property type="entry name" value="WAK_GUB"/>
</dbReference>
<dbReference type="GO" id="GO:0016020">
    <property type="term" value="C:membrane"/>
    <property type="evidence" value="ECO:0007669"/>
    <property type="project" value="UniProtKB-SubCell"/>
</dbReference>
<organism evidence="5 6">
    <name type="scientific">Aegilops tauschii subsp. strangulata</name>
    <name type="common">Goatgrass</name>
    <dbReference type="NCBI Taxonomy" id="200361"/>
    <lineage>
        <taxon>Eukaryota</taxon>
        <taxon>Viridiplantae</taxon>
        <taxon>Streptophyta</taxon>
        <taxon>Embryophyta</taxon>
        <taxon>Tracheophyta</taxon>
        <taxon>Spermatophyta</taxon>
        <taxon>Magnoliopsida</taxon>
        <taxon>Liliopsida</taxon>
        <taxon>Poales</taxon>
        <taxon>Poaceae</taxon>
        <taxon>BOP clade</taxon>
        <taxon>Pooideae</taxon>
        <taxon>Triticodae</taxon>
        <taxon>Triticeae</taxon>
        <taxon>Triticinae</taxon>
        <taxon>Aegilops</taxon>
    </lineage>
</organism>
<dbReference type="AlphaFoldDB" id="A0A453MER2"/>
<dbReference type="Proteomes" id="UP000015105">
    <property type="component" value="Chromosome 5D"/>
</dbReference>
<evidence type="ECO:0000256" key="2">
    <source>
        <dbReference type="ARBA" id="ARBA00022729"/>
    </source>
</evidence>
<accession>A0A453MER2</accession>
<evidence type="ECO:0000256" key="1">
    <source>
        <dbReference type="ARBA" id="ARBA00004167"/>
    </source>
</evidence>